<dbReference type="PANTHER" id="PTHR41286">
    <property type="entry name" value="HNH NUCLEASE YAJD-RELATED"/>
    <property type="match status" value="1"/>
</dbReference>
<dbReference type="EMBL" id="JAGYPM010000003">
    <property type="protein sequence ID" value="MBS4191201.1"/>
    <property type="molecule type" value="Genomic_DNA"/>
</dbReference>
<dbReference type="GO" id="GO:0004519">
    <property type="term" value="F:endonuclease activity"/>
    <property type="evidence" value="ECO:0007669"/>
    <property type="project" value="UniProtKB-KW"/>
</dbReference>
<gene>
    <name evidence="6" type="ORF">KHA94_13510</name>
</gene>
<organism evidence="6 7">
    <name type="scientific">Cytobacillus citreus</name>
    <dbReference type="NCBI Taxonomy" id="2833586"/>
    <lineage>
        <taxon>Bacteria</taxon>
        <taxon>Bacillati</taxon>
        <taxon>Bacillota</taxon>
        <taxon>Bacilli</taxon>
        <taxon>Bacillales</taxon>
        <taxon>Bacillaceae</taxon>
        <taxon>Cytobacillus</taxon>
    </lineage>
</organism>
<keyword evidence="7" id="KW-1185">Reference proteome</keyword>
<evidence type="ECO:0000256" key="3">
    <source>
        <dbReference type="ARBA" id="ARBA00038412"/>
    </source>
</evidence>
<comment type="caution">
    <text evidence="6">The sequence shown here is derived from an EMBL/GenBank/DDBJ whole genome shotgun (WGS) entry which is preliminary data.</text>
</comment>
<accession>A0ABS5NTP9</accession>
<proteinExistence type="inferred from homology"/>
<keyword evidence="1" id="KW-0540">Nuclease</keyword>
<dbReference type="Gene3D" id="1.10.30.50">
    <property type="match status" value="1"/>
</dbReference>
<dbReference type="Proteomes" id="UP000681027">
    <property type="component" value="Unassembled WGS sequence"/>
</dbReference>
<evidence type="ECO:0000256" key="4">
    <source>
        <dbReference type="ARBA" id="ARBA00040194"/>
    </source>
</evidence>
<evidence type="ECO:0000313" key="7">
    <source>
        <dbReference type="Proteomes" id="UP000681027"/>
    </source>
</evidence>
<evidence type="ECO:0000313" key="6">
    <source>
        <dbReference type="EMBL" id="MBS4191201.1"/>
    </source>
</evidence>
<dbReference type="InterPro" id="IPR002711">
    <property type="entry name" value="HNH"/>
</dbReference>
<keyword evidence="6" id="KW-0255">Endonuclease</keyword>
<evidence type="ECO:0000256" key="1">
    <source>
        <dbReference type="ARBA" id="ARBA00022722"/>
    </source>
</evidence>
<dbReference type="CDD" id="cd00085">
    <property type="entry name" value="HNHc"/>
    <property type="match status" value="1"/>
</dbReference>
<name>A0ABS5NTP9_9BACI</name>
<dbReference type="SMART" id="SM00507">
    <property type="entry name" value="HNHc"/>
    <property type="match status" value="1"/>
</dbReference>
<keyword evidence="2" id="KW-0378">Hydrolase</keyword>
<evidence type="ECO:0000256" key="2">
    <source>
        <dbReference type="ARBA" id="ARBA00022801"/>
    </source>
</evidence>
<reference evidence="6 7" key="1">
    <citation type="submission" date="2021-05" db="EMBL/GenBank/DDBJ databases">
        <title>Novel Bacillus species.</title>
        <authorList>
            <person name="Liu G."/>
        </authorList>
    </citation>
    <scope>NUCLEOTIDE SEQUENCE [LARGE SCALE GENOMIC DNA]</scope>
    <source>
        <strain evidence="6 7">FJAT-49705</strain>
    </source>
</reference>
<evidence type="ECO:0000259" key="5">
    <source>
        <dbReference type="SMART" id="SM00507"/>
    </source>
</evidence>
<sequence>MKQTNPFYKSKKWINKRENVLRRDDYECRECKRYGKTTVATMVHHIFPLEHYPEYKLNSDNLISLCSKCHERMHDRITNEISEVGKRWQGRVEGALQGRQ</sequence>
<feature type="domain" description="HNH nuclease" evidence="5">
    <location>
        <begin position="15"/>
        <end position="71"/>
    </location>
</feature>
<dbReference type="RefSeq" id="WP_213102658.1">
    <property type="nucleotide sequence ID" value="NZ_JAGYPM010000003.1"/>
</dbReference>
<dbReference type="PANTHER" id="PTHR41286:SF1">
    <property type="entry name" value="HNH NUCLEASE YAJD-RELATED"/>
    <property type="match status" value="1"/>
</dbReference>
<dbReference type="Pfam" id="PF01844">
    <property type="entry name" value="HNH"/>
    <property type="match status" value="1"/>
</dbReference>
<dbReference type="InterPro" id="IPR003615">
    <property type="entry name" value="HNH_nuc"/>
</dbReference>
<comment type="similarity">
    <text evidence="3">Belongs to the HNH nuclease family.</text>
</comment>
<protein>
    <recommendedName>
        <fullName evidence="4">Putative HNH nuclease YajD</fullName>
    </recommendedName>
</protein>